<gene>
    <name evidence="4" type="ORF">MN202_04620</name>
</gene>
<dbReference type="EMBL" id="JALAAR010000003">
    <property type="protein sequence ID" value="MEH8016503.1"/>
    <property type="molecule type" value="Genomic_DNA"/>
</dbReference>
<keyword evidence="2" id="KW-1133">Transmembrane helix</keyword>
<keyword evidence="5" id="KW-1185">Reference proteome</keyword>
<feature type="region of interest" description="Disordered" evidence="1">
    <location>
        <begin position="105"/>
        <end position="130"/>
    </location>
</feature>
<evidence type="ECO:0000313" key="5">
    <source>
        <dbReference type="Proteomes" id="UP001375382"/>
    </source>
</evidence>
<protein>
    <submittedName>
        <fullName evidence="4">General secretion pathway protein GspB</fullName>
    </submittedName>
</protein>
<evidence type="ECO:0000259" key="3">
    <source>
        <dbReference type="Pfam" id="PF16537"/>
    </source>
</evidence>
<keyword evidence="2" id="KW-0812">Transmembrane</keyword>
<dbReference type="Proteomes" id="UP001375382">
    <property type="component" value="Unassembled WGS sequence"/>
</dbReference>
<feature type="domain" description="Type II secretion system protein GspB C-terminal" evidence="3">
    <location>
        <begin position="183"/>
        <end position="242"/>
    </location>
</feature>
<name>A0ABU8C3L1_9GAMM</name>
<sequence length="249" mass="26993">MSILMDALKQQSSIQPAVSDTAAFWRKLALILALLVSLLSGVLLAYWLQSGTVQPQPNMAIVAEPAKPTDILAVLQQPSTPAVTATTASAETVKQQEVLLPETPVKRVTAADSDPLPDEDQSSAERATQADIVADMAVSDELRDKFSEALKATEHGSGHSTVRSHSAPAQDISMLDARLLQQIPPLRFDAHVYATSAAQRWVKVNGKTLQEGQWVTADIRIREITPQYVLLQLGTQLFSMSALSEWPST</sequence>
<dbReference type="InterPro" id="IPR032389">
    <property type="entry name" value="GspB_C"/>
</dbReference>
<reference evidence="4 5" key="1">
    <citation type="journal article" date="2023" name="Ecotoxicol. Environ. Saf.">
        <title>Mercury remediation potential of mercury-resistant strain Rheinheimera metallidurans sp. nov. isolated from a municipal waste dumping site.</title>
        <authorList>
            <person name="Yadav V."/>
            <person name="Manjhi A."/>
            <person name="Vadakedath N."/>
        </authorList>
    </citation>
    <scope>NUCLEOTIDE SEQUENCE [LARGE SCALE GENOMIC DNA]</scope>
    <source>
        <strain evidence="4 5">E-49</strain>
    </source>
</reference>
<organism evidence="4 5">
    <name type="scientific">Rheinheimera muenzenbergensis</name>
    <dbReference type="NCBI Taxonomy" id="1193628"/>
    <lineage>
        <taxon>Bacteria</taxon>
        <taxon>Pseudomonadati</taxon>
        <taxon>Pseudomonadota</taxon>
        <taxon>Gammaproteobacteria</taxon>
        <taxon>Chromatiales</taxon>
        <taxon>Chromatiaceae</taxon>
        <taxon>Rheinheimera</taxon>
    </lineage>
</organism>
<feature type="transmembrane region" description="Helical" evidence="2">
    <location>
        <begin position="28"/>
        <end position="48"/>
    </location>
</feature>
<accession>A0ABU8C3L1</accession>
<proteinExistence type="predicted"/>
<evidence type="ECO:0000256" key="2">
    <source>
        <dbReference type="SAM" id="Phobius"/>
    </source>
</evidence>
<comment type="caution">
    <text evidence="4">The sequence shown here is derived from an EMBL/GenBank/DDBJ whole genome shotgun (WGS) entry which is preliminary data.</text>
</comment>
<dbReference type="RefSeq" id="WP_335734923.1">
    <property type="nucleotide sequence ID" value="NZ_JALAAR010000003.1"/>
</dbReference>
<dbReference type="Pfam" id="PF16537">
    <property type="entry name" value="T2SSB"/>
    <property type="match status" value="1"/>
</dbReference>
<keyword evidence="2" id="KW-0472">Membrane</keyword>
<evidence type="ECO:0000256" key="1">
    <source>
        <dbReference type="SAM" id="MobiDB-lite"/>
    </source>
</evidence>
<evidence type="ECO:0000313" key="4">
    <source>
        <dbReference type="EMBL" id="MEH8016503.1"/>
    </source>
</evidence>